<evidence type="ECO:0000313" key="4">
    <source>
        <dbReference type="EMBL" id="OIN56889.1"/>
    </source>
</evidence>
<dbReference type="OrthoDB" id="9805017at2"/>
<evidence type="ECO:0000259" key="2">
    <source>
        <dbReference type="Pfam" id="PF18962"/>
    </source>
</evidence>
<dbReference type="InterPro" id="IPR044023">
    <property type="entry name" value="Ig_7"/>
</dbReference>
<sequence length="1214" mass="125644">MKKRELYWLFRLLVFVCWIGSGSSFAQTISTGSVSTNSFCGGDALSVPFSFTGTFNSSTVFQAQLSDATGGFASPTVIGTLTNTFTSSIVTTAIGSNIPLNTPAGTAYRIRVVSTTPAITGSVGAVVMTINPRPTQPSAGIASPTSSPICSGQTVSLTATSGTSGSSIRWYSGSTLVGSGPSFQTQTAGTYTAQAVVGSCVSLNNTLVSVNITTTPSTPSPASQTVCQGSADQLLSPNGSSYRWYDGNNNLLPNNGAAPTVSATTPGTTTYRVEQNNNGCVSGRATMTYTVLESPGQLAPVSIAYCETNRPGSLTVNTSSIIRWYIDPDGSIQIPTPTPPNIARSAPYNYYIRQVGANGCLGAPSLYAIRVNGTPVAPSVTSSTQYCQNVPAQQLTASGQNLTWYDASNNVLTAAPTPPTATTGTITYYVTQTTGDGCVSGKATININISAVPAAPTASAVSPYCQGVTAAILSANGQNLRWYGTDANGGTASSVAPRPGTGTPGTTNYYVTQTVSGCESTRLAIPVTVKTTPGIPGIAETTFCQNYPAPTLTATPVTNASINWYGSSSGGTASATAPVPPNNVGNVTYTYYVSQTLDGCESARGSLSVRVKPTPGAPGVTVVNICNNAPSQPLIASGTNLRWFDPSGNSISGSPAPPTNNVGTFNYQVSQSLDGCESPRSTLPVNIIALPPAPNVANVAYCQIQQDQPAQSVVPVSAAGANLRWYNVDGNQFPNAPTPPINQAAVINYQVTQTVNNCESSKATLQVTVQSTPVPGIPIPTVTYCRNDAAVPLTAVAASGASLRWIDPNGTLSNEAPTPFTLNATPAGGRLFYVYQIGQNGCASARASIKLIVNTNPTLSLLGSTTVNLGISAPLQLKFTGAPPFSYTLSDGTFGVAQDTITTVNVTPAQTTIFQVASVSNVCGSGLPGNPATATVTVKIPTITTSNLTTTTLCAGLSFSVPFTTSGEFNTGNAFKVQLADTTSKKFVDISAATTIGPIVATIPASQAGGVYFVRVIGTNPSIPVLGQNSPTVLYVRPYPTASLTGTTSVYEGSPGSLSITFTGDGPWTFVYNDSLRNQTIQTNANPHRLDIRPLKTTTYRLLSVSNNCGTGTVSGTAITVQVLPLLGVEDDLLGTSVNAYPVPTASGLTIDIDVALQKNPAVIELTDLTGRTAVQQTTRNRQTQLDLSSQPTGMYILKIQVGDRKTFRRILKQ</sequence>
<dbReference type="Pfam" id="PF18962">
    <property type="entry name" value="Por_Secre_tail"/>
    <property type="match status" value="1"/>
</dbReference>
<evidence type="ECO:0000259" key="3">
    <source>
        <dbReference type="Pfam" id="PF19081"/>
    </source>
</evidence>
<keyword evidence="5" id="KW-1185">Reference proteome</keyword>
<gene>
    <name evidence="4" type="ORF">BLX24_22235</name>
</gene>
<evidence type="ECO:0000256" key="1">
    <source>
        <dbReference type="SAM" id="SignalP"/>
    </source>
</evidence>
<dbReference type="NCBIfam" id="TIGR04183">
    <property type="entry name" value="Por_Secre_tail"/>
    <property type="match status" value="1"/>
</dbReference>
<accession>A0A1S2VDV7</accession>
<name>A0A1S2VDV7_9BACT</name>
<evidence type="ECO:0008006" key="6">
    <source>
        <dbReference type="Google" id="ProtNLM"/>
    </source>
</evidence>
<feature type="domain" description="Secretion system C-terminal sorting" evidence="2">
    <location>
        <begin position="1141"/>
        <end position="1211"/>
    </location>
</feature>
<reference evidence="4 5" key="1">
    <citation type="submission" date="2016-10" db="EMBL/GenBank/DDBJ databases">
        <title>Arsenicibacter rosenii gen. nov., sp. nov., an efficient arsenic-methylating bacterium isolated from an arsenic-contaminated paddy soil.</title>
        <authorList>
            <person name="Huang K."/>
        </authorList>
    </citation>
    <scope>NUCLEOTIDE SEQUENCE [LARGE SCALE GENOMIC DNA]</scope>
    <source>
        <strain evidence="4 5">SM-1</strain>
    </source>
</reference>
<dbReference type="Proteomes" id="UP000181790">
    <property type="component" value="Unassembled WGS sequence"/>
</dbReference>
<organism evidence="4 5">
    <name type="scientific">Arsenicibacter rosenii</name>
    <dbReference type="NCBI Taxonomy" id="1750698"/>
    <lineage>
        <taxon>Bacteria</taxon>
        <taxon>Pseudomonadati</taxon>
        <taxon>Bacteroidota</taxon>
        <taxon>Cytophagia</taxon>
        <taxon>Cytophagales</taxon>
        <taxon>Spirosomataceae</taxon>
        <taxon>Arsenicibacter</taxon>
    </lineage>
</organism>
<dbReference type="InterPro" id="IPR026444">
    <property type="entry name" value="Secre_tail"/>
</dbReference>
<dbReference type="Pfam" id="PF19081">
    <property type="entry name" value="Ig_7"/>
    <property type="match status" value="3"/>
</dbReference>
<evidence type="ECO:0000313" key="5">
    <source>
        <dbReference type="Proteomes" id="UP000181790"/>
    </source>
</evidence>
<proteinExistence type="predicted"/>
<dbReference type="AlphaFoldDB" id="A0A1S2VDV7"/>
<feature type="domain" description="Ig-like" evidence="3">
    <location>
        <begin position="534"/>
        <end position="613"/>
    </location>
</feature>
<protein>
    <recommendedName>
        <fullName evidence="6">Secretion system C-terminal sorting domain-containing protein</fullName>
    </recommendedName>
</protein>
<comment type="caution">
    <text evidence="4">The sequence shown here is derived from an EMBL/GenBank/DDBJ whole genome shotgun (WGS) entry which is preliminary data.</text>
</comment>
<feature type="signal peptide" evidence="1">
    <location>
        <begin position="1"/>
        <end position="26"/>
    </location>
</feature>
<feature type="chain" id="PRO_5010160752" description="Secretion system C-terminal sorting domain-containing protein" evidence="1">
    <location>
        <begin position="27"/>
        <end position="1214"/>
    </location>
</feature>
<dbReference type="EMBL" id="MORL01000017">
    <property type="protein sequence ID" value="OIN56889.1"/>
    <property type="molecule type" value="Genomic_DNA"/>
</dbReference>
<feature type="domain" description="Ig-like" evidence="3">
    <location>
        <begin position="453"/>
        <end position="530"/>
    </location>
</feature>
<dbReference type="RefSeq" id="WP_071505419.1">
    <property type="nucleotide sequence ID" value="NZ_MORL01000017.1"/>
</dbReference>
<keyword evidence="1" id="KW-0732">Signal</keyword>
<feature type="domain" description="Ig-like" evidence="3">
    <location>
        <begin position="139"/>
        <end position="213"/>
    </location>
</feature>